<name>A0A9N7Z1V0_PLEPL</name>
<feature type="region of interest" description="Disordered" evidence="1">
    <location>
        <begin position="1"/>
        <end position="56"/>
    </location>
</feature>
<protein>
    <submittedName>
        <fullName evidence="2">Uncharacterized protein</fullName>
    </submittedName>
</protein>
<evidence type="ECO:0000256" key="1">
    <source>
        <dbReference type="SAM" id="MobiDB-lite"/>
    </source>
</evidence>
<accession>A0A9N7Z1V0</accession>
<dbReference type="EMBL" id="CADEAL010003779">
    <property type="protein sequence ID" value="CAB1445767.1"/>
    <property type="molecule type" value="Genomic_DNA"/>
</dbReference>
<comment type="caution">
    <text evidence="2">The sequence shown here is derived from an EMBL/GenBank/DDBJ whole genome shotgun (WGS) entry which is preliminary data.</text>
</comment>
<organism evidence="2 3">
    <name type="scientific">Pleuronectes platessa</name>
    <name type="common">European plaice</name>
    <dbReference type="NCBI Taxonomy" id="8262"/>
    <lineage>
        <taxon>Eukaryota</taxon>
        <taxon>Metazoa</taxon>
        <taxon>Chordata</taxon>
        <taxon>Craniata</taxon>
        <taxon>Vertebrata</taxon>
        <taxon>Euteleostomi</taxon>
        <taxon>Actinopterygii</taxon>
        <taxon>Neopterygii</taxon>
        <taxon>Teleostei</taxon>
        <taxon>Neoteleostei</taxon>
        <taxon>Acanthomorphata</taxon>
        <taxon>Carangaria</taxon>
        <taxon>Pleuronectiformes</taxon>
        <taxon>Pleuronectoidei</taxon>
        <taxon>Pleuronectidae</taxon>
        <taxon>Pleuronectes</taxon>
    </lineage>
</organism>
<dbReference type="Proteomes" id="UP001153269">
    <property type="component" value="Unassembled WGS sequence"/>
</dbReference>
<evidence type="ECO:0000313" key="3">
    <source>
        <dbReference type="Proteomes" id="UP001153269"/>
    </source>
</evidence>
<gene>
    <name evidence="2" type="ORF">PLEPLA_LOCUS33504</name>
</gene>
<proteinExistence type="predicted"/>
<evidence type="ECO:0000313" key="2">
    <source>
        <dbReference type="EMBL" id="CAB1445767.1"/>
    </source>
</evidence>
<feature type="compositionally biased region" description="Polar residues" evidence="1">
    <location>
        <begin position="1"/>
        <end position="22"/>
    </location>
</feature>
<reference evidence="2" key="1">
    <citation type="submission" date="2020-03" db="EMBL/GenBank/DDBJ databases">
        <authorList>
            <person name="Weist P."/>
        </authorList>
    </citation>
    <scope>NUCLEOTIDE SEQUENCE</scope>
</reference>
<keyword evidence="3" id="KW-1185">Reference proteome</keyword>
<sequence>MKQTTARPEVFDQNSTKTTNGRPRTDETPTSAPGPGPTPRWIECKTTTSESTPGKLFSGLRMREDVRALEKKGDMKFNPSHRGRVETLHREIYSNGIKDDFLSGTCRHVQGNRRTGDRTCICQGPRW</sequence>
<dbReference type="AlphaFoldDB" id="A0A9N7Z1V0"/>